<dbReference type="RefSeq" id="WP_264207837.1">
    <property type="nucleotide sequence ID" value="NZ_JAOZEW010000023.1"/>
</dbReference>
<dbReference type="PANTHER" id="PTHR48085">
    <property type="entry name" value="CADMIUM/ZINC-TRANSPORTING ATPASE HMA2-RELATED"/>
    <property type="match status" value="1"/>
</dbReference>
<dbReference type="EC" id="7.2.2.12" evidence="8"/>
<evidence type="ECO:0000256" key="11">
    <source>
        <dbReference type="SAM" id="MobiDB-lite"/>
    </source>
</evidence>
<keyword evidence="3 10" id="KW-0812">Transmembrane</keyword>
<dbReference type="Pfam" id="PF00702">
    <property type="entry name" value="Hydrolase"/>
    <property type="match status" value="1"/>
</dbReference>
<organism evidence="13 14">
    <name type="scientific">Flavobacterium shii</name>
    <dbReference type="NCBI Taxonomy" id="2987687"/>
    <lineage>
        <taxon>Bacteria</taxon>
        <taxon>Pseudomonadati</taxon>
        <taxon>Bacteroidota</taxon>
        <taxon>Flavobacteriia</taxon>
        <taxon>Flavobacteriales</taxon>
        <taxon>Flavobacteriaceae</taxon>
        <taxon>Flavobacterium</taxon>
    </lineage>
</organism>
<evidence type="ECO:0000256" key="6">
    <source>
        <dbReference type="ARBA" id="ARBA00022989"/>
    </source>
</evidence>
<feature type="transmembrane region" description="Helical" evidence="10">
    <location>
        <begin position="651"/>
        <end position="669"/>
    </location>
</feature>
<dbReference type="Proteomes" id="UP001151079">
    <property type="component" value="Unassembled WGS sequence"/>
</dbReference>
<keyword evidence="5" id="KW-1278">Translocase</keyword>
<feature type="region of interest" description="Disordered" evidence="11">
    <location>
        <begin position="1"/>
        <end position="50"/>
    </location>
</feature>
<comment type="caution">
    <text evidence="13">The sequence shown here is derived from an EMBL/GenBank/DDBJ whole genome shotgun (WGS) entry which is preliminary data.</text>
</comment>
<evidence type="ECO:0000313" key="14">
    <source>
        <dbReference type="Proteomes" id="UP001151079"/>
    </source>
</evidence>
<dbReference type="GO" id="GO:0005524">
    <property type="term" value="F:ATP binding"/>
    <property type="evidence" value="ECO:0007669"/>
    <property type="project" value="UniProtKB-UniRule"/>
</dbReference>
<keyword evidence="4 10" id="KW-0479">Metal-binding</keyword>
<dbReference type="InterPro" id="IPR023214">
    <property type="entry name" value="HAD_sf"/>
</dbReference>
<proteinExistence type="inferred from homology"/>
<feature type="transmembrane region" description="Helical" evidence="10">
    <location>
        <begin position="324"/>
        <end position="345"/>
    </location>
</feature>
<feature type="transmembrane region" description="Helical" evidence="10">
    <location>
        <begin position="627"/>
        <end position="645"/>
    </location>
</feature>
<dbReference type="GO" id="GO:0005886">
    <property type="term" value="C:plasma membrane"/>
    <property type="evidence" value="ECO:0007669"/>
    <property type="project" value="UniProtKB-SubCell"/>
</dbReference>
<feature type="transmembrane region" description="Helical" evidence="10">
    <location>
        <begin position="119"/>
        <end position="136"/>
    </location>
</feature>
<dbReference type="GO" id="GO:0015086">
    <property type="term" value="F:cadmium ion transmembrane transporter activity"/>
    <property type="evidence" value="ECO:0007669"/>
    <property type="project" value="TreeGrafter"/>
</dbReference>
<feature type="domain" description="P-type ATPase A" evidence="12">
    <location>
        <begin position="174"/>
        <end position="273"/>
    </location>
</feature>
<accession>A0A9X2ZJD4</accession>
<feature type="transmembrane region" description="Helical" evidence="10">
    <location>
        <begin position="57"/>
        <end position="77"/>
    </location>
</feature>
<dbReference type="NCBIfam" id="TIGR01494">
    <property type="entry name" value="ATPase_P-type"/>
    <property type="match status" value="1"/>
</dbReference>
<dbReference type="InterPro" id="IPR001757">
    <property type="entry name" value="P_typ_ATPase"/>
</dbReference>
<dbReference type="NCBIfam" id="TIGR01512">
    <property type="entry name" value="ATPase-IB2_Cd"/>
    <property type="match status" value="1"/>
</dbReference>
<keyword evidence="10" id="KW-0067">ATP-binding</keyword>
<dbReference type="AlphaFoldDB" id="A0A9X2ZJD4"/>
<protein>
    <recommendedName>
        <fullName evidence="8">P-type Zn(2+) transporter</fullName>
        <ecNumber evidence="8">7.2.2.12</ecNumber>
    </recommendedName>
</protein>
<dbReference type="EMBL" id="JAOZEW010000023">
    <property type="protein sequence ID" value="MCV9929751.1"/>
    <property type="molecule type" value="Genomic_DNA"/>
</dbReference>
<dbReference type="SUPFAM" id="SSF56784">
    <property type="entry name" value="HAD-like"/>
    <property type="match status" value="1"/>
</dbReference>
<dbReference type="Gene3D" id="3.40.1110.10">
    <property type="entry name" value="Calcium-transporting ATPase, cytoplasmic domain N"/>
    <property type="match status" value="1"/>
</dbReference>
<evidence type="ECO:0000256" key="9">
    <source>
        <dbReference type="ARBA" id="ARBA00047308"/>
    </source>
</evidence>
<dbReference type="PANTHER" id="PTHR48085:SF5">
    <property type="entry name" value="CADMIUM_ZINC-TRANSPORTING ATPASE HMA4-RELATED"/>
    <property type="match status" value="1"/>
</dbReference>
<feature type="transmembrane region" description="Helical" evidence="10">
    <location>
        <begin position="89"/>
        <end position="107"/>
    </location>
</feature>
<dbReference type="InterPro" id="IPR023298">
    <property type="entry name" value="ATPase_P-typ_TM_dom_sf"/>
</dbReference>
<keyword evidence="10" id="KW-1003">Cell membrane</keyword>
<evidence type="ECO:0000256" key="7">
    <source>
        <dbReference type="ARBA" id="ARBA00023136"/>
    </source>
</evidence>
<dbReference type="InterPro" id="IPR018303">
    <property type="entry name" value="ATPase_P-typ_P_site"/>
</dbReference>
<evidence type="ECO:0000256" key="2">
    <source>
        <dbReference type="ARBA" id="ARBA00006024"/>
    </source>
</evidence>
<dbReference type="InterPro" id="IPR023299">
    <property type="entry name" value="ATPase_P-typ_cyto_dom_N"/>
</dbReference>
<dbReference type="Gene3D" id="3.40.50.1000">
    <property type="entry name" value="HAD superfamily/HAD-like"/>
    <property type="match status" value="1"/>
</dbReference>
<evidence type="ECO:0000256" key="8">
    <source>
        <dbReference type="ARBA" id="ARBA00039097"/>
    </source>
</evidence>
<feature type="transmembrane region" description="Helical" evidence="10">
    <location>
        <begin position="142"/>
        <end position="160"/>
    </location>
</feature>
<keyword evidence="6 10" id="KW-1133">Transmembrane helix</keyword>
<feature type="compositionally biased region" description="Basic and acidic residues" evidence="11">
    <location>
        <begin position="19"/>
        <end position="50"/>
    </location>
</feature>
<dbReference type="Gene3D" id="2.70.150.10">
    <property type="entry name" value="Calcium-transporting ATPase, cytoplasmic transduction domain A"/>
    <property type="match status" value="1"/>
</dbReference>
<comment type="subcellular location">
    <subcellularLocation>
        <location evidence="10">Cell membrane</location>
    </subcellularLocation>
    <subcellularLocation>
        <location evidence="1">Membrane</location>
    </subcellularLocation>
</comment>
<evidence type="ECO:0000256" key="4">
    <source>
        <dbReference type="ARBA" id="ARBA00022723"/>
    </source>
</evidence>
<evidence type="ECO:0000313" key="13">
    <source>
        <dbReference type="EMBL" id="MCV9929751.1"/>
    </source>
</evidence>
<dbReference type="PRINTS" id="PR00119">
    <property type="entry name" value="CATATPASE"/>
</dbReference>
<keyword evidence="10" id="KW-0547">Nucleotide-binding</keyword>
<feature type="compositionally biased region" description="Polar residues" evidence="11">
    <location>
        <begin position="1"/>
        <end position="18"/>
    </location>
</feature>
<dbReference type="SFLD" id="SFLDS00003">
    <property type="entry name" value="Haloacid_Dehalogenase"/>
    <property type="match status" value="1"/>
</dbReference>
<gene>
    <name evidence="13" type="ORF">OIU83_18970</name>
</gene>
<evidence type="ECO:0000256" key="5">
    <source>
        <dbReference type="ARBA" id="ARBA00022967"/>
    </source>
</evidence>
<dbReference type="GO" id="GO:0046872">
    <property type="term" value="F:metal ion binding"/>
    <property type="evidence" value="ECO:0007669"/>
    <property type="project" value="UniProtKB-KW"/>
</dbReference>
<dbReference type="SUPFAM" id="SSF81665">
    <property type="entry name" value="Calcium ATPase, transmembrane domain M"/>
    <property type="match status" value="1"/>
</dbReference>
<dbReference type="SFLD" id="SFLDG00002">
    <property type="entry name" value="C1.7:_P-type_atpase_like"/>
    <property type="match status" value="1"/>
</dbReference>
<comment type="similarity">
    <text evidence="2 10">Belongs to the cation transport ATPase (P-type) (TC 3.A.3) family. Type IB subfamily.</text>
</comment>
<keyword evidence="14" id="KW-1185">Reference proteome</keyword>
<comment type="catalytic activity">
    <reaction evidence="9">
        <text>Zn(2+)(in) + ATP + H2O = Zn(2+)(out) + ADP + phosphate + H(+)</text>
        <dbReference type="Rhea" id="RHEA:20621"/>
        <dbReference type="ChEBI" id="CHEBI:15377"/>
        <dbReference type="ChEBI" id="CHEBI:15378"/>
        <dbReference type="ChEBI" id="CHEBI:29105"/>
        <dbReference type="ChEBI" id="CHEBI:30616"/>
        <dbReference type="ChEBI" id="CHEBI:43474"/>
        <dbReference type="ChEBI" id="CHEBI:456216"/>
        <dbReference type="EC" id="7.2.2.12"/>
    </reaction>
</comment>
<dbReference type="InterPro" id="IPR027256">
    <property type="entry name" value="P-typ_ATPase_IB"/>
</dbReference>
<sequence>MSKQCCSIDNHVKPQNNEANHDKCDSKKKESHDHGHNHDHSHGHDHDHSHDLEDKTVFQLFLPAITSLILLLIAIGFDNYFLQEWFTGWVRLAWYIVAYIPVGLPVIKEAIESIRYKDFFSEFFLMVIATVGAFAISEYPEAVAVMLFYAVGEVFQTLAVSRAKGNIKTLLDQRPDEVTILREGKAVVIKAEDAKIGDIIQLKPGEKLGLDGVLISESASYNTAALTGESKPDTKSKGETVLAGMINGNTVSQIKVTTAYSDSKLSKILEMVQDATAQKAPTELFIRKFAKVYTPIIVFLSIGITLLPALFVDTYVFSEWLYRALVFLVISCPCALVISIPLGYFGGIGAASHNGILFKGSNFLDILANIQNVVIDKTGTMTEGVFKVQEVIIKPEFNKDEILKMVNALESHSTHPVATAIHDYVGEVDSTVNLMRTEEIAGHGLKATVNGKELLVGNFKLLDKFNISHDTDTANIVYTVIAISYDGKFAGYLTISDSIKADAKIAIDKLHSMNVRVTMLSGDKSAVVAHVAKQLGIDNAYGDLLPEDKVNKVKEIKASNGSVAFVGDGVNDAPVIALSDAGIAMGGLGSDAAIETADVVIQDDMPSKIAMAINIGKQTKKIVWQNIILAFSIKAVVLILGAGGLATMWEAVFADVGVALIAILNAVRIQKMKF</sequence>
<dbReference type="PROSITE" id="PS00154">
    <property type="entry name" value="ATPASE_E1_E2"/>
    <property type="match status" value="1"/>
</dbReference>
<dbReference type="InterPro" id="IPR051014">
    <property type="entry name" value="Cation_Transport_ATPase_IB"/>
</dbReference>
<dbReference type="InterPro" id="IPR036412">
    <property type="entry name" value="HAD-like_sf"/>
</dbReference>
<feature type="transmembrane region" description="Helical" evidence="10">
    <location>
        <begin position="292"/>
        <end position="312"/>
    </location>
</feature>
<dbReference type="GO" id="GO:0016463">
    <property type="term" value="F:P-type zinc transporter activity"/>
    <property type="evidence" value="ECO:0007669"/>
    <property type="project" value="UniProtKB-EC"/>
</dbReference>
<dbReference type="CDD" id="cd07548">
    <property type="entry name" value="P-type_ATPase-Cd_Zn_Co_like"/>
    <property type="match status" value="1"/>
</dbReference>
<evidence type="ECO:0000259" key="12">
    <source>
        <dbReference type="Pfam" id="PF00122"/>
    </source>
</evidence>
<dbReference type="GO" id="GO:0016887">
    <property type="term" value="F:ATP hydrolysis activity"/>
    <property type="evidence" value="ECO:0007669"/>
    <property type="project" value="InterPro"/>
</dbReference>
<dbReference type="Pfam" id="PF00122">
    <property type="entry name" value="E1-E2_ATPase"/>
    <property type="match status" value="1"/>
</dbReference>
<dbReference type="SUPFAM" id="SSF81653">
    <property type="entry name" value="Calcium ATPase, transduction domain A"/>
    <property type="match status" value="1"/>
</dbReference>
<dbReference type="NCBIfam" id="TIGR01525">
    <property type="entry name" value="ATPase-IB_hvy"/>
    <property type="match status" value="1"/>
</dbReference>
<dbReference type="InterPro" id="IPR044492">
    <property type="entry name" value="P_typ_ATPase_HD_dom"/>
</dbReference>
<evidence type="ECO:0000256" key="1">
    <source>
        <dbReference type="ARBA" id="ARBA00004370"/>
    </source>
</evidence>
<reference evidence="13" key="1">
    <citation type="submission" date="2022-10" db="EMBL/GenBank/DDBJ databases">
        <title>Two novel species of Flavobacterium.</title>
        <authorList>
            <person name="Liu Q."/>
            <person name="Xin Y.-H."/>
        </authorList>
    </citation>
    <scope>NUCLEOTIDE SEQUENCE</scope>
    <source>
        <strain evidence="13">LS1R49</strain>
    </source>
</reference>
<dbReference type="InterPro" id="IPR059000">
    <property type="entry name" value="ATPase_P-type_domA"/>
</dbReference>
<dbReference type="SFLD" id="SFLDF00027">
    <property type="entry name" value="p-type_atpase"/>
    <property type="match status" value="1"/>
</dbReference>
<evidence type="ECO:0000256" key="3">
    <source>
        <dbReference type="ARBA" id="ARBA00022692"/>
    </source>
</evidence>
<name>A0A9X2ZJD4_9FLAO</name>
<keyword evidence="7 10" id="KW-0472">Membrane</keyword>
<dbReference type="InterPro" id="IPR008250">
    <property type="entry name" value="ATPase_P-typ_transduc_dom_A_sf"/>
</dbReference>
<evidence type="ECO:0000256" key="10">
    <source>
        <dbReference type="RuleBase" id="RU362081"/>
    </source>
</evidence>